<protein>
    <submittedName>
        <fullName evidence="1">Uncharacterized protein</fullName>
    </submittedName>
</protein>
<sequence>MREPGCSEAAPLTEFSTPERRFNKMHAHSKADAAACAKIRREQLSRARQMLAAAVLADRNVATLEALTDPARL</sequence>
<evidence type="ECO:0000313" key="1">
    <source>
        <dbReference type="EMBL" id="OLP97008.1"/>
    </source>
</evidence>
<dbReference type="EMBL" id="LSRX01000449">
    <property type="protein sequence ID" value="OLP97008.1"/>
    <property type="molecule type" value="Genomic_DNA"/>
</dbReference>
<accession>A0A1Q9DPC6</accession>
<evidence type="ECO:0000313" key="2">
    <source>
        <dbReference type="Proteomes" id="UP000186817"/>
    </source>
</evidence>
<gene>
    <name evidence="1" type="ORF">AK812_SmicGene20747</name>
</gene>
<dbReference type="AlphaFoldDB" id="A0A1Q9DPC6"/>
<dbReference type="Proteomes" id="UP000186817">
    <property type="component" value="Unassembled WGS sequence"/>
</dbReference>
<name>A0A1Q9DPC6_SYMMI</name>
<proteinExistence type="predicted"/>
<comment type="caution">
    <text evidence="1">The sequence shown here is derived from an EMBL/GenBank/DDBJ whole genome shotgun (WGS) entry which is preliminary data.</text>
</comment>
<reference evidence="1 2" key="1">
    <citation type="submission" date="2016-02" db="EMBL/GenBank/DDBJ databases">
        <title>Genome analysis of coral dinoflagellate symbionts highlights evolutionary adaptations to a symbiotic lifestyle.</title>
        <authorList>
            <person name="Aranda M."/>
            <person name="Li Y."/>
            <person name="Liew Y.J."/>
            <person name="Baumgarten S."/>
            <person name="Simakov O."/>
            <person name="Wilson M."/>
            <person name="Piel J."/>
            <person name="Ashoor H."/>
            <person name="Bougouffa S."/>
            <person name="Bajic V.B."/>
            <person name="Ryu T."/>
            <person name="Ravasi T."/>
            <person name="Bayer T."/>
            <person name="Micklem G."/>
            <person name="Kim H."/>
            <person name="Bhak J."/>
            <person name="Lajeunesse T.C."/>
            <person name="Voolstra C.R."/>
        </authorList>
    </citation>
    <scope>NUCLEOTIDE SEQUENCE [LARGE SCALE GENOMIC DNA]</scope>
    <source>
        <strain evidence="1 2">CCMP2467</strain>
    </source>
</reference>
<keyword evidence="2" id="KW-1185">Reference proteome</keyword>
<organism evidence="1 2">
    <name type="scientific">Symbiodinium microadriaticum</name>
    <name type="common">Dinoflagellate</name>
    <name type="synonym">Zooxanthella microadriatica</name>
    <dbReference type="NCBI Taxonomy" id="2951"/>
    <lineage>
        <taxon>Eukaryota</taxon>
        <taxon>Sar</taxon>
        <taxon>Alveolata</taxon>
        <taxon>Dinophyceae</taxon>
        <taxon>Suessiales</taxon>
        <taxon>Symbiodiniaceae</taxon>
        <taxon>Symbiodinium</taxon>
    </lineage>
</organism>